<dbReference type="AlphaFoldDB" id="A0A963Z763"/>
<evidence type="ECO:0000256" key="1">
    <source>
        <dbReference type="ARBA" id="ARBA00023015"/>
    </source>
</evidence>
<evidence type="ECO:0000259" key="4">
    <source>
        <dbReference type="PROSITE" id="PS50949"/>
    </source>
</evidence>
<dbReference type="PANTHER" id="PTHR44846">
    <property type="entry name" value="MANNOSYL-D-GLYCERATE TRANSPORT/METABOLISM SYSTEM REPRESSOR MNGR-RELATED"/>
    <property type="match status" value="1"/>
</dbReference>
<evidence type="ECO:0000256" key="2">
    <source>
        <dbReference type="ARBA" id="ARBA00023125"/>
    </source>
</evidence>
<gene>
    <name evidence="5" type="ORF">ACELLULO517_22760</name>
</gene>
<dbReference type="Gene3D" id="1.10.10.10">
    <property type="entry name" value="Winged helix-like DNA-binding domain superfamily/Winged helix DNA-binding domain"/>
    <property type="match status" value="1"/>
</dbReference>
<dbReference type="GO" id="GO:0045892">
    <property type="term" value="P:negative regulation of DNA-templated transcription"/>
    <property type="evidence" value="ECO:0007669"/>
    <property type="project" value="TreeGrafter"/>
</dbReference>
<dbReference type="InterPro" id="IPR036388">
    <property type="entry name" value="WH-like_DNA-bd_sf"/>
</dbReference>
<feature type="domain" description="HTH gntR-type" evidence="4">
    <location>
        <begin position="8"/>
        <end position="76"/>
    </location>
</feature>
<keyword evidence="2" id="KW-0238">DNA-binding</keyword>
<keyword evidence="6" id="KW-1185">Reference proteome</keyword>
<name>A0A963Z763_9PROT</name>
<evidence type="ECO:0000313" key="5">
    <source>
        <dbReference type="EMBL" id="MCB8883088.1"/>
    </source>
</evidence>
<dbReference type="PRINTS" id="PR00035">
    <property type="entry name" value="HTHGNTR"/>
</dbReference>
<dbReference type="RefSeq" id="WP_227309746.1">
    <property type="nucleotide sequence ID" value="NZ_JAESVA010000011.1"/>
</dbReference>
<keyword evidence="1" id="KW-0805">Transcription regulation</keyword>
<dbReference type="PROSITE" id="PS50949">
    <property type="entry name" value="HTH_GNTR"/>
    <property type="match status" value="1"/>
</dbReference>
<dbReference type="CDD" id="cd07377">
    <property type="entry name" value="WHTH_GntR"/>
    <property type="match status" value="1"/>
</dbReference>
<dbReference type="SUPFAM" id="SSF46785">
    <property type="entry name" value="Winged helix' DNA-binding domain"/>
    <property type="match status" value="1"/>
</dbReference>
<dbReference type="SMART" id="SM00345">
    <property type="entry name" value="HTH_GNTR"/>
    <property type="match status" value="1"/>
</dbReference>
<dbReference type="Pfam" id="PF00392">
    <property type="entry name" value="GntR"/>
    <property type="match status" value="1"/>
</dbReference>
<dbReference type="Gene3D" id="3.40.1410.10">
    <property type="entry name" value="Chorismate lyase-like"/>
    <property type="match status" value="1"/>
</dbReference>
<dbReference type="Proteomes" id="UP000721844">
    <property type="component" value="Unassembled WGS sequence"/>
</dbReference>
<dbReference type="InterPro" id="IPR036390">
    <property type="entry name" value="WH_DNA-bd_sf"/>
</dbReference>
<dbReference type="Pfam" id="PF07702">
    <property type="entry name" value="UTRA"/>
    <property type="match status" value="1"/>
</dbReference>
<sequence length="250" mass="27772">MTQDSKALFRHETIARQLIQDIRSGVYPVGTQLPPELLLGQMFKASRHTVRQALKTLTDRGLIVRRASSGSMIISAHEPRIMVQSSAPMTKALANPSDLVRTIVGAKFVTVTKTLAKMLQCDAGERKLRIHTIVRSTESDLIVSAVEIYVAEAYAGILDHPSHKTMRISDQIVDMYDEEIERVQVEVFAGKLPAPMPKLLNLDETASGLGIIRRYVGRNDAIFEVSVTYYGGDQHVFLMELRRQTGGLSP</sequence>
<dbReference type="PANTHER" id="PTHR44846:SF1">
    <property type="entry name" value="MANNOSYL-D-GLYCERATE TRANSPORT_METABOLISM SYSTEM REPRESSOR MNGR-RELATED"/>
    <property type="match status" value="1"/>
</dbReference>
<proteinExistence type="predicted"/>
<dbReference type="SUPFAM" id="SSF64288">
    <property type="entry name" value="Chorismate lyase-like"/>
    <property type="match status" value="1"/>
</dbReference>
<dbReference type="InterPro" id="IPR000524">
    <property type="entry name" value="Tscrpt_reg_HTH_GntR"/>
</dbReference>
<dbReference type="GO" id="GO:0003700">
    <property type="term" value="F:DNA-binding transcription factor activity"/>
    <property type="evidence" value="ECO:0007669"/>
    <property type="project" value="InterPro"/>
</dbReference>
<protein>
    <submittedName>
        <fullName evidence="5">GntR family transcriptional regulator</fullName>
    </submittedName>
</protein>
<evidence type="ECO:0000313" key="6">
    <source>
        <dbReference type="Proteomes" id="UP000721844"/>
    </source>
</evidence>
<organism evidence="5 6">
    <name type="scientific">Acidisoma cellulosilyticum</name>
    <dbReference type="NCBI Taxonomy" id="2802395"/>
    <lineage>
        <taxon>Bacteria</taxon>
        <taxon>Pseudomonadati</taxon>
        <taxon>Pseudomonadota</taxon>
        <taxon>Alphaproteobacteria</taxon>
        <taxon>Acetobacterales</taxon>
        <taxon>Acidocellaceae</taxon>
        <taxon>Acidisoma</taxon>
    </lineage>
</organism>
<keyword evidence="3" id="KW-0804">Transcription</keyword>
<reference evidence="5 6" key="1">
    <citation type="journal article" date="2021" name="Microorganisms">
        <title>Acidisoma silvae sp. nov. and Acidisomacellulosilytica sp. nov., Two Acidophilic Bacteria Isolated from Decaying Wood, Hydrolyzing Cellulose and Producing Poly-3-hydroxybutyrate.</title>
        <authorList>
            <person name="Mieszkin S."/>
            <person name="Pouder E."/>
            <person name="Uroz S."/>
            <person name="Simon-Colin C."/>
            <person name="Alain K."/>
        </authorList>
    </citation>
    <scope>NUCLEOTIDE SEQUENCE [LARGE SCALE GENOMIC DNA]</scope>
    <source>
        <strain evidence="5 6">HW T5.17</strain>
    </source>
</reference>
<dbReference type="InterPro" id="IPR011663">
    <property type="entry name" value="UTRA"/>
</dbReference>
<dbReference type="EMBL" id="JAESVA010000011">
    <property type="protein sequence ID" value="MCB8883088.1"/>
    <property type="molecule type" value="Genomic_DNA"/>
</dbReference>
<dbReference type="InterPro" id="IPR050679">
    <property type="entry name" value="Bact_HTH_transcr_reg"/>
</dbReference>
<dbReference type="GO" id="GO:0003677">
    <property type="term" value="F:DNA binding"/>
    <property type="evidence" value="ECO:0007669"/>
    <property type="project" value="UniProtKB-KW"/>
</dbReference>
<dbReference type="InterPro" id="IPR028978">
    <property type="entry name" value="Chorismate_lyase_/UTRA_dom_sf"/>
</dbReference>
<accession>A0A963Z763</accession>
<evidence type="ECO:0000256" key="3">
    <source>
        <dbReference type="ARBA" id="ARBA00023163"/>
    </source>
</evidence>
<comment type="caution">
    <text evidence="5">The sequence shown here is derived from an EMBL/GenBank/DDBJ whole genome shotgun (WGS) entry which is preliminary data.</text>
</comment>